<feature type="transmembrane region" description="Helical" evidence="10">
    <location>
        <begin position="275"/>
        <end position="297"/>
    </location>
</feature>
<dbReference type="InterPro" id="IPR000276">
    <property type="entry name" value="GPCR_Rhodpsn"/>
</dbReference>
<feature type="domain" description="G-protein coupled receptors family 1 profile" evidence="11">
    <location>
        <begin position="44"/>
        <end position="295"/>
    </location>
</feature>
<dbReference type="GO" id="GO:0004930">
    <property type="term" value="F:G protein-coupled receptor activity"/>
    <property type="evidence" value="ECO:0007669"/>
    <property type="project" value="UniProtKB-KW"/>
</dbReference>
<dbReference type="GO" id="GO:0004984">
    <property type="term" value="F:olfactory receptor activity"/>
    <property type="evidence" value="ECO:0007669"/>
    <property type="project" value="InterPro"/>
</dbReference>
<keyword evidence="3 10" id="KW-0716">Sensory transduction</keyword>
<dbReference type="PRINTS" id="PR00237">
    <property type="entry name" value="GPCRRHODOPSN"/>
</dbReference>
<feature type="transmembrane region" description="Helical" evidence="10">
    <location>
        <begin position="105"/>
        <end position="123"/>
    </location>
</feature>
<evidence type="ECO:0000256" key="2">
    <source>
        <dbReference type="ARBA" id="ARBA00004141"/>
    </source>
</evidence>
<keyword evidence="13" id="KW-1185">Reference proteome</keyword>
<dbReference type="PROSITE" id="PS00237">
    <property type="entry name" value="G_PROTEIN_RECEP_F1_1"/>
    <property type="match status" value="1"/>
</dbReference>
<evidence type="ECO:0000256" key="4">
    <source>
        <dbReference type="ARBA" id="ARBA00022692"/>
    </source>
</evidence>
<comment type="subcellular location">
    <subcellularLocation>
        <location evidence="10">Cell membrane</location>
        <topology evidence="10">Multi-pass membrane protein</topology>
    </subcellularLocation>
    <subcellularLocation>
        <location evidence="2">Membrane</location>
        <topology evidence="2">Multi-pass membrane protein</topology>
    </subcellularLocation>
</comment>
<keyword evidence="10" id="KW-1003">Cell membrane</keyword>
<dbReference type="EMBL" id="WBNK01003217">
    <property type="protein sequence ID" value="NXX99280.1"/>
    <property type="molecule type" value="Genomic_DNA"/>
</dbReference>
<keyword evidence="4 9" id="KW-0812">Transmembrane</keyword>
<dbReference type="AlphaFoldDB" id="A0A852MGH6"/>
<evidence type="ECO:0000256" key="3">
    <source>
        <dbReference type="ARBA" id="ARBA00022606"/>
    </source>
</evidence>
<evidence type="ECO:0000256" key="5">
    <source>
        <dbReference type="ARBA" id="ARBA00022725"/>
    </source>
</evidence>
<comment type="function">
    <text evidence="1">Odorant receptor.</text>
</comment>
<evidence type="ECO:0000256" key="6">
    <source>
        <dbReference type="ARBA" id="ARBA00022989"/>
    </source>
</evidence>
<reference evidence="12 13" key="1">
    <citation type="submission" date="2020-02" db="EMBL/GenBank/DDBJ databases">
        <title>Bird 10,000 Genomes (B10K) Project - Family phase.</title>
        <authorList>
            <person name="Zhang G."/>
        </authorList>
    </citation>
    <scope>NUCLEOTIDE SEQUENCE [LARGE SCALE GENOMIC DNA]</scope>
    <source>
        <strain evidence="12">B10K-DU-017-21</strain>
    </source>
</reference>
<comment type="caution">
    <text evidence="12">The sequence shown here is derived from an EMBL/GenBank/DDBJ whole genome shotgun (WGS) entry which is preliminary data.</text>
</comment>
<feature type="non-terminal residue" evidence="12">
    <location>
        <position position="1"/>
    </location>
</feature>
<gene>
    <name evidence="12" type="primary">Or52m1</name>
    <name evidence="12" type="ORF">CENBEN_R09678</name>
</gene>
<keyword evidence="7 10" id="KW-0472">Membrane</keyword>
<accession>A0A852MGH6</accession>
<dbReference type="PROSITE" id="PS50262">
    <property type="entry name" value="G_PROTEIN_RECEP_F1_2"/>
    <property type="match status" value="1"/>
</dbReference>
<keyword evidence="6 10" id="KW-1133">Transmembrane helix</keyword>
<protein>
    <recommendedName>
        <fullName evidence="10">Olfactory receptor</fullName>
    </recommendedName>
</protein>
<dbReference type="PANTHER" id="PTHR26450">
    <property type="entry name" value="OLFACTORY RECEPTOR 56B1-RELATED"/>
    <property type="match status" value="1"/>
</dbReference>
<keyword evidence="5 10" id="KW-0552">Olfaction</keyword>
<keyword evidence="9" id="KW-0297">G-protein coupled receptor</keyword>
<dbReference type="InterPro" id="IPR017452">
    <property type="entry name" value="GPCR_Rhodpsn_7TM"/>
</dbReference>
<feature type="transmembrane region" description="Helical" evidence="10">
    <location>
        <begin position="205"/>
        <end position="224"/>
    </location>
</feature>
<proteinExistence type="inferred from homology"/>
<feature type="transmembrane region" description="Helical" evidence="10">
    <location>
        <begin position="245"/>
        <end position="263"/>
    </location>
</feature>
<dbReference type="InterPro" id="IPR000725">
    <property type="entry name" value="Olfact_rcpt"/>
</dbReference>
<keyword evidence="8 9" id="KW-0807">Transducer</keyword>
<evidence type="ECO:0000256" key="1">
    <source>
        <dbReference type="ARBA" id="ARBA00002936"/>
    </source>
</evidence>
<evidence type="ECO:0000259" key="11">
    <source>
        <dbReference type="PROSITE" id="PS50262"/>
    </source>
</evidence>
<evidence type="ECO:0000256" key="7">
    <source>
        <dbReference type="ARBA" id="ARBA00023136"/>
    </source>
</evidence>
<feature type="transmembrane region" description="Helical" evidence="10">
    <location>
        <begin position="29"/>
        <end position="51"/>
    </location>
</feature>
<evidence type="ECO:0000256" key="9">
    <source>
        <dbReference type="RuleBase" id="RU000688"/>
    </source>
</evidence>
<dbReference type="GO" id="GO:0005886">
    <property type="term" value="C:plasma membrane"/>
    <property type="evidence" value="ECO:0007669"/>
    <property type="project" value="UniProtKB-SubCell"/>
</dbReference>
<evidence type="ECO:0000313" key="12">
    <source>
        <dbReference type="EMBL" id="NXX99280.1"/>
    </source>
</evidence>
<keyword evidence="9" id="KW-0675">Receptor</keyword>
<feature type="transmembrane region" description="Helical" evidence="10">
    <location>
        <begin position="63"/>
        <end position="85"/>
    </location>
</feature>
<dbReference type="PANTHER" id="PTHR26450:SF179">
    <property type="entry name" value="OLFACTORY RECEPTOR"/>
    <property type="match status" value="1"/>
</dbReference>
<dbReference type="InterPro" id="IPR050402">
    <property type="entry name" value="OR51/52/56-like"/>
</dbReference>
<sequence>MPPPSCPTNTTLSQLHLTDIPGLQPLHRWISIPFCAVYLATLAGNSTLLWLIKADPSLHQPMFFFLSMLAAVDLVMSTSITPKMLNIFWFHSTSISPAACLTQMYFVHACSAVESGVLVAMALDRYVAVCNPLRYPSLLPSPAVAALGLAALLRAVAFMTPLTLQIHRLPLCAPAVVKHSYCEHLAVLKLSRGDPAPSSTYSLSVSTYVGAFDSLLIVVSYALILRAALGLSSPRARKKASSTCSSHLCILSLYCVPGLLSLYMQRYRQELPPCIQVLLADLYLLVPPAFNPLIYGIRTKQIRDAARRVM</sequence>
<feature type="transmembrane region" description="Helical" evidence="10">
    <location>
        <begin position="144"/>
        <end position="164"/>
    </location>
</feature>
<organism evidence="12 13">
    <name type="scientific">Centropus bengalensis</name>
    <name type="common">lesser coucal</name>
    <dbReference type="NCBI Taxonomy" id="1463675"/>
    <lineage>
        <taxon>Eukaryota</taxon>
        <taxon>Metazoa</taxon>
        <taxon>Chordata</taxon>
        <taxon>Craniata</taxon>
        <taxon>Vertebrata</taxon>
        <taxon>Euteleostomi</taxon>
        <taxon>Archelosauria</taxon>
        <taxon>Archosauria</taxon>
        <taxon>Dinosauria</taxon>
        <taxon>Saurischia</taxon>
        <taxon>Theropoda</taxon>
        <taxon>Coelurosauria</taxon>
        <taxon>Aves</taxon>
        <taxon>Neognathae</taxon>
        <taxon>Neoaves</taxon>
        <taxon>Otidimorphae</taxon>
        <taxon>Cuculiformes</taxon>
        <taxon>Centropidae</taxon>
        <taxon>Centropus</taxon>
    </lineage>
</organism>
<name>A0A852MGH6_9AVES</name>
<comment type="similarity">
    <text evidence="9">Belongs to the G-protein coupled receptor 1 family.</text>
</comment>
<evidence type="ECO:0000313" key="13">
    <source>
        <dbReference type="Proteomes" id="UP000632886"/>
    </source>
</evidence>
<dbReference type="PRINTS" id="PR00245">
    <property type="entry name" value="OLFACTORYR"/>
</dbReference>
<evidence type="ECO:0000256" key="8">
    <source>
        <dbReference type="ARBA" id="ARBA00023224"/>
    </source>
</evidence>
<dbReference type="Gene3D" id="1.20.1070.10">
    <property type="entry name" value="Rhodopsin 7-helix transmembrane proteins"/>
    <property type="match status" value="1"/>
</dbReference>
<dbReference type="Pfam" id="PF13853">
    <property type="entry name" value="7tm_4"/>
    <property type="match status" value="1"/>
</dbReference>
<feature type="non-terminal residue" evidence="12">
    <location>
        <position position="310"/>
    </location>
</feature>
<evidence type="ECO:0000256" key="10">
    <source>
        <dbReference type="RuleBase" id="RU363047"/>
    </source>
</evidence>
<dbReference type="Proteomes" id="UP000632886">
    <property type="component" value="Unassembled WGS sequence"/>
</dbReference>
<dbReference type="FunFam" id="1.20.1070.10:FF:000006">
    <property type="entry name" value="Olfactory receptor"/>
    <property type="match status" value="1"/>
</dbReference>
<dbReference type="SUPFAM" id="SSF81321">
    <property type="entry name" value="Family A G protein-coupled receptor-like"/>
    <property type="match status" value="1"/>
</dbReference>